<sequence>MEATDCQSVHGWTSLQKGLFAALLVAAFLFQITLMREGHDWGGDFAQYLSHARNLATYHDYADTGYVYNPDAAVIGPRAYPPIFPLFLAPIYAIFGVNYTAFRVAMILLFVPMVGVSTILFARRLSATASLCFTGLIGFCPIFWDFHLSILSEHLFVLWWMLTFYVYQRYRGNTDQPSQHLGPAILTGLLIYLAIGTRTVGIVLPPALLVTEAILYRRLTRFAVISITAAIVFYAIHKFLLPVGGSGYLDQLSEINLRSLASNLFSDSVSFVFFWKNGFAKWLTAATGLVLTVVGLIGFCKESWPRPQLLAIASVFYFLLIVVWPGANGIRMIWPLLPGFLFWVLYALENVPTSTQWRKICLTVFVIFTLACYAGQYSASEFGLLEGPEIPAAQQLFAEVTTSVKPEEVCLFFKPRVLAFYTRRSSIGYPIQLSPESLDRTLETGPVDVVITKSEQLVELEPLLTQRGFHVDWSNAEFQLWRKNATP</sequence>
<organism evidence="9 10">
    <name type="scientific">Bremerella volcania</name>
    <dbReference type="NCBI Taxonomy" id="2527984"/>
    <lineage>
        <taxon>Bacteria</taxon>
        <taxon>Pseudomonadati</taxon>
        <taxon>Planctomycetota</taxon>
        <taxon>Planctomycetia</taxon>
        <taxon>Pirellulales</taxon>
        <taxon>Pirellulaceae</taxon>
        <taxon>Bremerella</taxon>
    </lineage>
</organism>
<evidence type="ECO:0000256" key="6">
    <source>
        <dbReference type="ARBA" id="ARBA00022989"/>
    </source>
</evidence>
<evidence type="ECO:0000256" key="7">
    <source>
        <dbReference type="ARBA" id="ARBA00023136"/>
    </source>
</evidence>
<evidence type="ECO:0008006" key="11">
    <source>
        <dbReference type="Google" id="ProtNLM"/>
    </source>
</evidence>
<dbReference type="GO" id="GO:0009103">
    <property type="term" value="P:lipopolysaccharide biosynthetic process"/>
    <property type="evidence" value="ECO:0007669"/>
    <property type="project" value="UniProtKB-ARBA"/>
</dbReference>
<dbReference type="EMBL" id="CP036289">
    <property type="protein sequence ID" value="QDU73569.1"/>
    <property type="molecule type" value="Genomic_DNA"/>
</dbReference>
<evidence type="ECO:0000256" key="2">
    <source>
        <dbReference type="ARBA" id="ARBA00022475"/>
    </source>
</evidence>
<dbReference type="GO" id="GO:0005886">
    <property type="term" value="C:plasma membrane"/>
    <property type="evidence" value="ECO:0007669"/>
    <property type="project" value="UniProtKB-SubCell"/>
</dbReference>
<keyword evidence="3" id="KW-0328">Glycosyltransferase</keyword>
<gene>
    <name evidence="9" type="ORF">Pan97_05450</name>
</gene>
<dbReference type="InterPro" id="IPR050297">
    <property type="entry name" value="LipidA_mod_glycosyltrf_83"/>
</dbReference>
<keyword evidence="2" id="KW-1003">Cell membrane</keyword>
<evidence type="ECO:0000256" key="1">
    <source>
        <dbReference type="ARBA" id="ARBA00004651"/>
    </source>
</evidence>
<evidence type="ECO:0000256" key="4">
    <source>
        <dbReference type="ARBA" id="ARBA00022679"/>
    </source>
</evidence>
<feature type="transmembrane region" description="Helical" evidence="8">
    <location>
        <begin position="104"/>
        <end position="121"/>
    </location>
</feature>
<dbReference type="Proteomes" id="UP000318626">
    <property type="component" value="Chromosome"/>
</dbReference>
<dbReference type="OrthoDB" id="238177at2"/>
<dbReference type="KEGG" id="bvo:Pan97_05450"/>
<evidence type="ECO:0000256" key="3">
    <source>
        <dbReference type="ARBA" id="ARBA00022676"/>
    </source>
</evidence>
<protein>
    <recommendedName>
        <fullName evidence="11">Glycosyltransferase RgtA/B/C/D-like domain-containing protein</fullName>
    </recommendedName>
</protein>
<feature type="transmembrane region" description="Helical" evidence="8">
    <location>
        <begin position="190"/>
        <end position="210"/>
    </location>
</feature>
<keyword evidence="5 8" id="KW-0812">Transmembrane</keyword>
<feature type="transmembrane region" description="Helical" evidence="8">
    <location>
        <begin position="279"/>
        <end position="297"/>
    </location>
</feature>
<keyword evidence="4" id="KW-0808">Transferase</keyword>
<keyword evidence="7 8" id="KW-0472">Membrane</keyword>
<feature type="transmembrane region" description="Helical" evidence="8">
    <location>
        <begin position="332"/>
        <end position="348"/>
    </location>
</feature>
<dbReference type="PANTHER" id="PTHR33908">
    <property type="entry name" value="MANNOSYLTRANSFERASE YKCB-RELATED"/>
    <property type="match status" value="1"/>
</dbReference>
<feature type="transmembrane region" description="Helical" evidence="8">
    <location>
        <begin position="222"/>
        <end position="240"/>
    </location>
</feature>
<feature type="transmembrane region" description="Helical" evidence="8">
    <location>
        <begin position="360"/>
        <end position="379"/>
    </location>
</feature>
<name>A0A518C2W6_9BACT</name>
<dbReference type="PANTHER" id="PTHR33908:SF11">
    <property type="entry name" value="MEMBRANE PROTEIN"/>
    <property type="match status" value="1"/>
</dbReference>
<evidence type="ECO:0000256" key="8">
    <source>
        <dbReference type="SAM" id="Phobius"/>
    </source>
</evidence>
<evidence type="ECO:0000256" key="5">
    <source>
        <dbReference type="ARBA" id="ARBA00022692"/>
    </source>
</evidence>
<proteinExistence type="predicted"/>
<evidence type="ECO:0000313" key="10">
    <source>
        <dbReference type="Proteomes" id="UP000318626"/>
    </source>
</evidence>
<keyword evidence="6 8" id="KW-1133">Transmembrane helix</keyword>
<comment type="subcellular location">
    <subcellularLocation>
        <location evidence="1">Cell membrane</location>
        <topology evidence="1">Multi-pass membrane protein</topology>
    </subcellularLocation>
</comment>
<reference evidence="10" key="1">
    <citation type="submission" date="2019-02" db="EMBL/GenBank/DDBJ databases">
        <title>Deep-cultivation of Planctomycetes and their phenomic and genomic characterization uncovers novel biology.</title>
        <authorList>
            <person name="Wiegand S."/>
            <person name="Jogler M."/>
            <person name="Boedeker C."/>
            <person name="Pinto D."/>
            <person name="Vollmers J."/>
            <person name="Rivas-Marin E."/>
            <person name="Kohn T."/>
            <person name="Peeters S.H."/>
            <person name="Heuer A."/>
            <person name="Rast P."/>
            <person name="Oberbeckmann S."/>
            <person name="Bunk B."/>
            <person name="Jeske O."/>
            <person name="Meyerdierks A."/>
            <person name="Storesund J.E."/>
            <person name="Kallscheuer N."/>
            <person name="Luecker S."/>
            <person name="Lage O.M."/>
            <person name="Pohl T."/>
            <person name="Merkel B.J."/>
            <person name="Hornburger P."/>
            <person name="Mueller R.-W."/>
            <person name="Bruemmer F."/>
            <person name="Labrenz M."/>
            <person name="Spormann A.M."/>
            <person name="Op den Camp H."/>
            <person name="Overmann J."/>
            <person name="Amann R."/>
            <person name="Jetten M.S.M."/>
            <person name="Mascher T."/>
            <person name="Medema M.H."/>
            <person name="Devos D.P."/>
            <person name="Kaster A.-K."/>
            <person name="Ovreas L."/>
            <person name="Rohde M."/>
            <person name="Galperin M.Y."/>
            <person name="Jogler C."/>
        </authorList>
    </citation>
    <scope>NUCLEOTIDE SEQUENCE [LARGE SCALE GENOMIC DNA]</scope>
    <source>
        <strain evidence="10">Pan97</strain>
    </source>
</reference>
<evidence type="ECO:0000313" key="9">
    <source>
        <dbReference type="EMBL" id="QDU73569.1"/>
    </source>
</evidence>
<feature type="transmembrane region" description="Helical" evidence="8">
    <location>
        <begin position="18"/>
        <end position="35"/>
    </location>
</feature>
<feature type="transmembrane region" description="Helical" evidence="8">
    <location>
        <begin position="127"/>
        <end position="144"/>
    </location>
</feature>
<dbReference type="AlphaFoldDB" id="A0A518C2W6"/>
<dbReference type="RefSeq" id="WP_144970503.1">
    <property type="nucleotide sequence ID" value="NZ_CP036289.1"/>
</dbReference>
<dbReference type="GO" id="GO:0016763">
    <property type="term" value="F:pentosyltransferase activity"/>
    <property type="evidence" value="ECO:0007669"/>
    <property type="project" value="TreeGrafter"/>
</dbReference>
<feature type="transmembrane region" description="Helical" evidence="8">
    <location>
        <begin position="309"/>
        <end position="326"/>
    </location>
</feature>
<keyword evidence="10" id="KW-1185">Reference proteome</keyword>
<accession>A0A518C2W6</accession>